<protein>
    <submittedName>
        <fullName evidence="2">NACHT domain-containing protein</fullName>
    </submittedName>
</protein>
<evidence type="ECO:0000313" key="3">
    <source>
        <dbReference type="Proteomes" id="UP001589734"/>
    </source>
</evidence>
<sequence length="492" mass="57870">MLQYVISEIIDTISGKFLNEMSKIELSRSLKIYLNNTYEKFRLTKNLLFRNEPIDFYSNYIPLTLTGKNDYIRVKSPVDIFEKINKIAIIGNAGSGKTTLLKHLTLGAIESDNLIPVFVELRLFTSQNYDFHDYVTSLISQDLKNELKILFKAGKFLFLFDGFDEINFSEGQKSISQIQDFITQYNFNKFVITSRPGTNIESLNEFHIYEIAELNEHDIYIYVQNLKLPNSKKELFYDSIESDTYLHKYLTSPLFLAIYIDYILNHTDRNIPKKKSIFFRNIIDTLFSKHDSVSKLGFVRTKLSGLNKDQLEYISTLLAFRGLLLSTSAFSKDLLIKELELIKRSQKFDFENDRLIYDLTISVNILVVINDFYIFPHILVLEYLASLFISRLPLDQKRTFYRKVVSENKFYLSLTLLNFLFELDEQILMREYIIPKIGKDIFEYSDKHEDKILSEFIKDLFGYSEISYNFVNDLKKIYKADFDNDIDELFLT</sequence>
<reference evidence="2 3" key="1">
    <citation type="submission" date="2024-09" db="EMBL/GenBank/DDBJ databases">
        <authorList>
            <person name="Sun Q."/>
            <person name="Mori K."/>
        </authorList>
    </citation>
    <scope>NUCLEOTIDE SEQUENCE [LARGE SCALE GENOMIC DNA]</scope>
    <source>
        <strain evidence="2 3">CGMCC 1.12926</strain>
    </source>
</reference>
<evidence type="ECO:0000313" key="2">
    <source>
        <dbReference type="EMBL" id="MFC0080183.1"/>
    </source>
</evidence>
<feature type="domain" description="NACHT" evidence="1">
    <location>
        <begin position="85"/>
        <end position="201"/>
    </location>
</feature>
<proteinExistence type="predicted"/>
<organism evidence="2 3">
    <name type="scientific">Flavobacterium procerum</name>
    <dbReference type="NCBI Taxonomy" id="1455569"/>
    <lineage>
        <taxon>Bacteria</taxon>
        <taxon>Pseudomonadati</taxon>
        <taxon>Bacteroidota</taxon>
        <taxon>Flavobacteriia</taxon>
        <taxon>Flavobacteriales</taxon>
        <taxon>Flavobacteriaceae</taxon>
        <taxon>Flavobacterium</taxon>
    </lineage>
</organism>
<evidence type="ECO:0000259" key="1">
    <source>
        <dbReference type="PROSITE" id="PS50837"/>
    </source>
</evidence>
<name>A0ABV6BXN3_9FLAO</name>
<dbReference type="RefSeq" id="WP_379682541.1">
    <property type="nucleotide sequence ID" value="NZ_JBHLYW010000032.1"/>
</dbReference>
<dbReference type="InterPro" id="IPR007111">
    <property type="entry name" value="NACHT_NTPase"/>
</dbReference>
<gene>
    <name evidence="2" type="ORF">ACFFLS_24270</name>
</gene>
<dbReference type="PANTHER" id="PTHR46312">
    <property type="entry name" value="NACHT DOMAIN-CONTAINING PROTEIN"/>
    <property type="match status" value="1"/>
</dbReference>
<comment type="caution">
    <text evidence="2">The sequence shown here is derived from an EMBL/GenBank/DDBJ whole genome shotgun (WGS) entry which is preliminary data.</text>
</comment>
<dbReference type="Gene3D" id="3.40.50.300">
    <property type="entry name" value="P-loop containing nucleotide triphosphate hydrolases"/>
    <property type="match status" value="1"/>
</dbReference>
<dbReference type="PANTHER" id="PTHR46312:SF2">
    <property type="entry name" value="NUCLEOTIDE-BINDING OLIGOMERIZATION DOMAIN-CONTAINING PROTEIN 2-LIKE"/>
    <property type="match status" value="1"/>
</dbReference>
<dbReference type="Pfam" id="PF05729">
    <property type="entry name" value="NACHT"/>
    <property type="match status" value="1"/>
</dbReference>
<dbReference type="Proteomes" id="UP001589734">
    <property type="component" value="Unassembled WGS sequence"/>
</dbReference>
<keyword evidence="3" id="KW-1185">Reference proteome</keyword>
<dbReference type="InterPro" id="IPR027417">
    <property type="entry name" value="P-loop_NTPase"/>
</dbReference>
<dbReference type="EMBL" id="JBHLYW010000032">
    <property type="protein sequence ID" value="MFC0080183.1"/>
    <property type="molecule type" value="Genomic_DNA"/>
</dbReference>
<dbReference type="SUPFAM" id="SSF52540">
    <property type="entry name" value="P-loop containing nucleoside triphosphate hydrolases"/>
    <property type="match status" value="1"/>
</dbReference>
<accession>A0ABV6BXN3</accession>
<dbReference type="PROSITE" id="PS50837">
    <property type="entry name" value="NACHT"/>
    <property type="match status" value="1"/>
</dbReference>